<dbReference type="Proteomes" id="UP000036403">
    <property type="component" value="Unassembled WGS sequence"/>
</dbReference>
<evidence type="ECO:0000313" key="2">
    <source>
        <dbReference type="EMBL" id="KMQ81681.1"/>
    </source>
</evidence>
<comment type="caution">
    <text evidence="2">The sequence shown here is derived from an EMBL/GenBank/DDBJ whole genome shotgun (WGS) entry which is preliminary data.</text>
</comment>
<dbReference type="EMBL" id="LBMM01032800">
    <property type="protein sequence ID" value="KMQ81681.1"/>
    <property type="molecule type" value="Genomic_DNA"/>
</dbReference>
<dbReference type="AlphaFoldDB" id="A0A0J7JV15"/>
<dbReference type="OrthoDB" id="10030726at2759"/>
<organism evidence="2 3">
    <name type="scientific">Lasius niger</name>
    <name type="common">Black garden ant</name>
    <dbReference type="NCBI Taxonomy" id="67767"/>
    <lineage>
        <taxon>Eukaryota</taxon>
        <taxon>Metazoa</taxon>
        <taxon>Ecdysozoa</taxon>
        <taxon>Arthropoda</taxon>
        <taxon>Hexapoda</taxon>
        <taxon>Insecta</taxon>
        <taxon>Pterygota</taxon>
        <taxon>Neoptera</taxon>
        <taxon>Endopterygota</taxon>
        <taxon>Hymenoptera</taxon>
        <taxon>Apocrita</taxon>
        <taxon>Aculeata</taxon>
        <taxon>Formicoidea</taxon>
        <taxon>Formicidae</taxon>
        <taxon>Formicinae</taxon>
        <taxon>Lasius</taxon>
        <taxon>Lasius</taxon>
    </lineage>
</organism>
<dbReference type="PaxDb" id="67767-A0A0J7JV15"/>
<evidence type="ECO:0000313" key="3">
    <source>
        <dbReference type="Proteomes" id="UP000036403"/>
    </source>
</evidence>
<dbReference type="InterPro" id="IPR054465">
    <property type="entry name" value="Integrase_p58-like_C"/>
</dbReference>
<name>A0A0J7JV15_LASNI</name>
<proteinExistence type="predicted"/>
<keyword evidence="3" id="KW-1185">Reference proteome</keyword>
<reference evidence="2 3" key="1">
    <citation type="submission" date="2015-04" db="EMBL/GenBank/DDBJ databases">
        <title>Lasius niger genome sequencing.</title>
        <authorList>
            <person name="Konorov E.A."/>
            <person name="Nikitin M.A."/>
            <person name="Kirill M.V."/>
            <person name="Chang P."/>
        </authorList>
    </citation>
    <scope>NUCLEOTIDE SEQUENCE [LARGE SCALE GENOMIC DNA]</scope>
    <source>
        <tissue evidence="2">Whole</tissue>
    </source>
</reference>
<accession>A0A0J7JV15</accession>
<feature type="domain" description="Integrase p58-like C-terminal" evidence="1">
    <location>
        <begin position="82"/>
        <end position="113"/>
    </location>
</feature>
<dbReference type="Pfam" id="PF22938">
    <property type="entry name" value="Integrase_p58_C"/>
    <property type="match status" value="1"/>
</dbReference>
<sequence length="165" mass="18389">MISNPPSRSYSDTTEYARDMQFRLHKSFEIVKKSLVLAAQKQESARLKVAKVKDVKVGDLVYCHTPAVKPGICRKLHHSNKGPYKVIKQFSPVNFELQLCSNPAKTVRTHVDHIVLIKGRKPVVQDEPGVVSDVVQPGTSGVGQVPDRGVSYNLRRRNQAGFVTN</sequence>
<gene>
    <name evidence="2" type="ORF">RF55_25566</name>
</gene>
<protein>
    <submittedName>
        <fullName evidence="2">Krab-a domain-containing protein</fullName>
    </submittedName>
</protein>
<evidence type="ECO:0000259" key="1">
    <source>
        <dbReference type="Pfam" id="PF22938"/>
    </source>
</evidence>